<evidence type="ECO:0000256" key="3">
    <source>
        <dbReference type="ARBA" id="ARBA00022525"/>
    </source>
</evidence>
<protein>
    <submittedName>
        <fullName evidence="8">LPXTG cell wall anchor domain-containing protein</fullName>
    </submittedName>
</protein>
<dbReference type="PANTHER" id="PTHR36108:SF13">
    <property type="entry name" value="COLOSSIN-B-RELATED"/>
    <property type="match status" value="1"/>
</dbReference>
<dbReference type="InterPro" id="IPR041033">
    <property type="entry name" value="SpaA_PFL_dom_1"/>
</dbReference>
<dbReference type="Pfam" id="PF17802">
    <property type="entry name" value="SpaA"/>
    <property type="match status" value="4"/>
</dbReference>
<keyword evidence="6" id="KW-1133">Transmembrane helix</keyword>
<feature type="transmembrane region" description="Helical" evidence="6">
    <location>
        <begin position="578"/>
        <end position="596"/>
    </location>
</feature>
<accession>A0A395UZB6</accession>
<keyword evidence="6" id="KW-0812">Transmembrane</keyword>
<evidence type="ECO:0000313" key="9">
    <source>
        <dbReference type="Proteomes" id="UP000266066"/>
    </source>
</evidence>
<dbReference type="NCBIfam" id="TIGR01167">
    <property type="entry name" value="LPXTG_anchor"/>
    <property type="match status" value="1"/>
</dbReference>
<dbReference type="Proteomes" id="UP000266066">
    <property type="component" value="Unassembled WGS sequence"/>
</dbReference>
<evidence type="ECO:0000256" key="4">
    <source>
        <dbReference type="ARBA" id="ARBA00022729"/>
    </source>
</evidence>
<dbReference type="EMBL" id="QRUJ01000009">
    <property type="protein sequence ID" value="RGR54059.1"/>
    <property type="molecule type" value="Genomic_DNA"/>
</dbReference>
<evidence type="ECO:0000256" key="6">
    <source>
        <dbReference type="SAM" id="Phobius"/>
    </source>
</evidence>
<comment type="caution">
    <text evidence="8">The sequence shown here is derived from an EMBL/GenBank/DDBJ whole genome shotgun (WGS) entry which is preliminary data.</text>
</comment>
<keyword evidence="6" id="KW-0472">Membrane</keyword>
<sequence>VDTDTAFETDGDTNDAIITVEYSDAPAVGELTVEKKGEVLDGFKGGLLASSYEKEFVYREGSLAGAKFKVYAAEDIYTADNQKDADGNRIKYYSEGDLVTTLTTGKDGKATAKNLSLGQYRVVEVEAPYGYVLNPNEQKVTFTYVDDKTPVIKESLTFSDDRQKLDMSVTKLDAEDNTPIAGAVFGLYADEDIKNVAGKVIIEKGTLLEKATSDENGKIAFVKDYPFAKYVARELVKPAGYVTNEEAVNFDTKYQGQDVKAAVYNSEYKNTPTTFEFTKTDIQFTVEDTGKVQHVEMKDEVPTGSIVINKDGEFVTDTTLMKGYWYDFIFNFFKDSLAGVTFDVYAKEDIVSADGLDTVYHKAGDKVATIVTNDKGIARIDDLPLGKYYLVETKTIDGFVLDDTPIEADLSYIDQNTKVVFAGMDVTNERQKVQITVTKTDSETKEALEGAVFGLFAKEDIVNKDGKVIVKADTQIERTVTGKDGKVLDTLTTDKNGHAESKELPICTYNEDGSFKEDIHYTVVETKAADGYILDETAHDVTLRYDDNAPDVVVTTLKLINVPTEPKLPQTGDNANPLLYLGIGALALITGVGVGLRGRKKKNKQ</sequence>
<keyword evidence="3" id="KW-0964">Secreted</keyword>
<keyword evidence="4" id="KW-0732">Signal</keyword>
<comment type="similarity">
    <text evidence="1">Belongs to the serine-aspartate repeat-containing protein (SDr) family.</text>
</comment>
<keyword evidence="2" id="KW-0134">Cell wall</keyword>
<evidence type="ECO:0000259" key="7">
    <source>
        <dbReference type="PROSITE" id="PS50847"/>
    </source>
</evidence>
<dbReference type="InterPro" id="IPR013783">
    <property type="entry name" value="Ig-like_fold"/>
</dbReference>
<evidence type="ECO:0000256" key="1">
    <source>
        <dbReference type="ARBA" id="ARBA00007257"/>
    </source>
</evidence>
<gene>
    <name evidence="8" type="ORF">DWY38_09330</name>
</gene>
<dbReference type="PROSITE" id="PS50847">
    <property type="entry name" value="GRAM_POS_ANCHORING"/>
    <property type="match status" value="1"/>
</dbReference>
<keyword evidence="5" id="KW-0572">Peptidoglycan-anchor</keyword>
<evidence type="ECO:0000313" key="8">
    <source>
        <dbReference type="EMBL" id="RGR54059.1"/>
    </source>
</evidence>
<dbReference type="Gene3D" id="2.60.40.10">
    <property type="entry name" value="Immunoglobulins"/>
    <property type="match status" value="4"/>
</dbReference>
<evidence type="ECO:0000256" key="2">
    <source>
        <dbReference type="ARBA" id="ARBA00022512"/>
    </source>
</evidence>
<proteinExistence type="inferred from homology"/>
<dbReference type="InterPro" id="IPR019931">
    <property type="entry name" value="LPXTG_anchor"/>
</dbReference>
<feature type="domain" description="Gram-positive cocci surface proteins LPxTG" evidence="7">
    <location>
        <begin position="568"/>
        <end position="605"/>
    </location>
</feature>
<dbReference type="AlphaFoldDB" id="A0A395UZB6"/>
<dbReference type="RefSeq" id="WP_118392261.1">
    <property type="nucleotide sequence ID" value="NZ_QRUJ01000009.1"/>
</dbReference>
<evidence type="ECO:0000256" key="5">
    <source>
        <dbReference type="ARBA" id="ARBA00023088"/>
    </source>
</evidence>
<dbReference type="Pfam" id="PF00746">
    <property type="entry name" value="Gram_pos_anchor"/>
    <property type="match status" value="1"/>
</dbReference>
<feature type="non-terminal residue" evidence="8">
    <location>
        <position position="1"/>
    </location>
</feature>
<dbReference type="PANTHER" id="PTHR36108">
    <property type="entry name" value="COLOSSIN-B-RELATED"/>
    <property type="match status" value="1"/>
</dbReference>
<dbReference type="SUPFAM" id="SSF49478">
    <property type="entry name" value="Cna protein B-type domain"/>
    <property type="match status" value="2"/>
</dbReference>
<organism evidence="8 9">
    <name type="scientific">Agathobacter rectalis</name>
    <dbReference type="NCBI Taxonomy" id="39491"/>
    <lineage>
        <taxon>Bacteria</taxon>
        <taxon>Bacillati</taxon>
        <taxon>Bacillota</taxon>
        <taxon>Clostridia</taxon>
        <taxon>Lachnospirales</taxon>
        <taxon>Lachnospiraceae</taxon>
        <taxon>Agathobacter</taxon>
    </lineage>
</organism>
<reference evidence="8 9" key="1">
    <citation type="submission" date="2018-08" db="EMBL/GenBank/DDBJ databases">
        <title>A genome reference for cultivated species of the human gut microbiota.</title>
        <authorList>
            <person name="Zou Y."/>
            <person name="Xue W."/>
            <person name="Luo G."/>
        </authorList>
    </citation>
    <scope>NUCLEOTIDE SEQUENCE [LARGE SCALE GENOMIC DNA]</scope>
    <source>
        <strain evidence="8 9">AF25-15</strain>
    </source>
</reference>
<name>A0A395UZB6_9FIRM</name>